<dbReference type="EMBL" id="ML178815">
    <property type="protein sequence ID" value="TFL06341.1"/>
    <property type="molecule type" value="Genomic_DNA"/>
</dbReference>
<dbReference type="GO" id="GO:0015031">
    <property type="term" value="P:protein transport"/>
    <property type="evidence" value="ECO:0007669"/>
    <property type="project" value="UniProtKB-KW"/>
</dbReference>
<feature type="compositionally biased region" description="Basic and acidic residues" evidence="5">
    <location>
        <begin position="47"/>
        <end position="68"/>
    </location>
</feature>
<feature type="region of interest" description="Disordered" evidence="5">
    <location>
        <begin position="397"/>
        <end position="418"/>
    </location>
</feature>
<evidence type="ECO:0000259" key="7">
    <source>
        <dbReference type="Pfam" id="PF20652"/>
    </source>
</evidence>
<feature type="compositionally biased region" description="Low complexity" evidence="5">
    <location>
        <begin position="408"/>
        <end position="418"/>
    </location>
</feature>
<sequence>MSRPRTPSVSNNTRPLNVPRSPSRPTTPSSALPRGPPPSTDGPSRPQRSELRVRSNHDNYDPARDSTHTDASGSYRQPRPSASGRATPPSSSRARTQKQRGPSMDDEDTSPVMSNIMSAFQAAGRRRGMTNDSMEYEHRSTRQVEVEQENKRQERIRARAPGRKNTGQARAGDVDAVLDQIRDEWEFIIDPDFNHVELALQLLDESSVGKDMDSFRQTKHMLARALKGSVDKHYQALAASLPHHAALLTHLSNTQGQITDTRAALQEAKESLGNRRADLAQLWTRGQTLEDMMRLLDQMEYLKGVPDVLETLMSEKRLLSASVLLVRSLKTINKSDMLEIGALSDLRNYLQTQETALKDILVDELHSHLYLKSFWCDSRWAVYTPNQQSLPRPEFEDIATTPLSGDAPTPTSPSFTPTTRLGRFLQELSLRPSDPPYDIDGTNVRGGSTPLSAANTLNVAVPSKQSSNPESDSFAYLETLLESLAVLGKLGSGLDTVSQRLPGEIFSLVDLTLDEVEERSEYGRRMSMLLGVANGTGLSSSAEGAFVFASPAAGSSSVGPTASAAGHLKATAIRLAALESSAKHADLETLRDFFWTLYSKLDAVCQGLRVVSEVSQRVGSRRQFKDSSGTKAGLLFPIAEIWPAVQAEIRGLLHDYLTSEEQGVVARNPISSINEILRDSKFSRDKSKYVFRFADTDVKFTTKTLKIHEDELLRVLKDTMPGLVQGSIENSAQTTTFNFGSDDRMLGNTQHHRILIKPDAFHVNVLFRPTLAFLHRVAEILPSGADLARSGGDLLEDFVTNVYLPQLEEKVSALFHTAVGSSDSFQAEPLSLKFSQHPVIKGSVQLIGLINSLCAMLETTPFHRESYARLILSIIIQYYTRCSDRYQDLVSVWSSAPQQDGFSKPKVGIAATWAQHSELAPCLMDQFASRANMEKLEHLCKQETDIELTLLGNSPLSESDLIPSTRTLSSLGSLYRSVSWFAAQLNTLKSEVEEPPSAVDGNPSHSAFDRPMPPPPRSNQADELIIPLSKDMNLRFQALLKTYEQLAELIVDTVRLDIRSRVMFYLDSAMRFGNYQLDYEAGEPDSSIIDLNDHLAMFSDVISTTVPSSENQFVFAGLGQLIEQLLIQNARYLRLVTKHGIKKIMRNMLALQQGIKVITQGQQSTQFDRAKRYYSLFHLSPRELLETIRQKQEFSFEEYRTMLSLQCNVDESKGEAGISEATDRNYSMYIIDLHSIVDVE</sequence>
<evidence type="ECO:0000313" key="8">
    <source>
        <dbReference type="EMBL" id="TFL06341.1"/>
    </source>
</evidence>
<name>A0A5C3R0P0_9AGAR</name>
<dbReference type="PANTHER" id="PTHR14146">
    <property type="entry name" value="EXOCYST COMPLEX COMPONENT 4"/>
    <property type="match status" value="1"/>
</dbReference>
<feature type="domain" description="Exocyst complex component Sec8 N-terminal" evidence="6">
    <location>
        <begin position="174"/>
        <end position="311"/>
    </location>
</feature>
<evidence type="ECO:0000256" key="3">
    <source>
        <dbReference type="ARBA" id="ARBA00022927"/>
    </source>
</evidence>
<dbReference type="GO" id="GO:0006904">
    <property type="term" value="P:vesicle docking involved in exocytosis"/>
    <property type="evidence" value="ECO:0007669"/>
    <property type="project" value="InterPro"/>
</dbReference>
<feature type="compositionally biased region" description="Basic and acidic residues" evidence="5">
    <location>
        <begin position="135"/>
        <end position="155"/>
    </location>
</feature>
<dbReference type="InterPro" id="IPR007191">
    <property type="entry name" value="Sec8_exocyst_N"/>
</dbReference>
<dbReference type="InterPro" id="IPR039682">
    <property type="entry name" value="Sec8/EXOC4"/>
</dbReference>
<feature type="region of interest" description="Disordered" evidence="5">
    <location>
        <begin position="992"/>
        <end position="1019"/>
    </location>
</feature>
<evidence type="ECO:0000256" key="4">
    <source>
        <dbReference type="RuleBase" id="RU367079"/>
    </source>
</evidence>
<feature type="compositionally biased region" description="Low complexity" evidence="5">
    <location>
        <begin position="19"/>
        <end position="30"/>
    </location>
</feature>
<feature type="compositionally biased region" description="Polar residues" evidence="5">
    <location>
        <begin position="1"/>
        <end position="15"/>
    </location>
</feature>
<feature type="region of interest" description="Disordered" evidence="5">
    <location>
        <begin position="1"/>
        <end position="155"/>
    </location>
</feature>
<protein>
    <recommendedName>
        <fullName evidence="4">Exocyst complex component Sec8</fullName>
    </recommendedName>
</protein>
<dbReference type="Pfam" id="PF04048">
    <property type="entry name" value="Sec8_N"/>
    <property type="match status" value="1"/>
</dbReference>
<evidence type="ECO:0000256" key="5">
    <source>
        <dbReference type="SAM" id="MobiDB-lite"/>
    </source>
</evidence>
<dbReference type="GO" id="GO:0090522">
    <property type="term" value="P:vesicle tethering involved in exocytosis"/>
    <property type="evidence" value="ECO:0007669"/>
    <property type="project" value="UniProtKB-UniRule"/>
</dbReference>
<dbReference type="OrthoDB" id="272977at2759"/>
<dbReference type="GO" id="GO:0000145">
    <property type="term" value="C:exocyst"/>
    <property type="evidence" value="ECO:0007669"/>
    <property type="project" value="UniProtKB-UniRule"/>
</dbReference>
<gene>
    <name evidence="8" type="ORF">BDV98DRAFT_559247</name>
</gene>
<proteinExistence type="inferred from homology"/>
<evidence type="ECO:0000256" key="1">
    <source>
        <dbReference type="ARBA" id="ARBA00022448"/>
    </source>
</evidence>
<feature type="domain" description="Exocyst complex component Sec8 middle helical bundle" evidence="7">
    <location>
        <begin position="468"/>
        <end position="771"/>
    </location>
</feature>
<comment type="function">
    <text evidence="4">Component of the exocyst complex involved in the docking of exocytic vesicles with fusion sites on the plasma membrane.</text>
</comment>
<accession>A0A5C3R0P0</accession>
<dbReference type="STRING" id="1884261.A0A5C3R0P0"/>
<evidence type="ECO:0000313" key="9">
    <source>
        <dbReference type="Proteomes" id="UP000305067"/>
    </source>
</evidence>
<dbReference type="GO" id="GO:0006612">
    <property type="term" value="P:protein targeting to membrane"/>
    <property type="evidence" value="ECO:0007669"/>
    <property type="project" value="UniProtKB-UniRule"/>
</dbReference>
<reference evidence="8 9" key="1">
    <citation type="journal article" date="2019" name="Nat. Ecol. Evol.">
        <title>Megaphylogeny resolves global patterns of mushroom evolution.</title>
        <authorList>
            <person name="Varga T."/>
            <person name="Krizsan K."/>
            <person name="Foldi C."/>
            <person name="Dima B."/>
            <person name="Sanchez-Garcia M."/>
            <person name="Sanchez-Ramirez S."/>
            <person name="Szollosi G.J."/>
            <person name="Szarkandi J.G."/>
            <person name="Papp V."/>
            <person name="Albert L."/>
            <person name="Andreopoulos W."/>
            <person name="Angelini C."/>
            <person name="Antonin V."/>
            <person name="Barry K.W."/>
            <person name="Bougher N.L."/>
            <person name="Buchanan P."/>
            <person name="Buyck B."/>
            <person name="Bense V."/>
            <person name="Catcheside P."/>
            <person name="Chovatia M."/>
            <person name="Cooper J."/>
            <person name="Damon W."/>
            <person name="Desjardin D."/>
            <person name="Finy P."/>
            <person name="Geml J."/>
            <person name="Haridas S."/>
            <person name="Hughes K."/>
            <person name="Justo A."/>
            <person name="Karasinski D."/>
            <person name="Kautmanova I."/>
            <person name="Kiss B."/>
            <person name="Kocsube S."/>
            <person name="Kotiranta H."/>
            <person name="LaButti K.M."/>
            <person name="Lechner B.E."/>
            <person name="Liimatainen K."/>
            <person name="Lipzen A."/>
            <person name="Lukacs Z."/>
            <person name="Mihaltcheva S."/>
            <person name="Morgado L.N."/>
            <person name="Niskanen T."/>
            <person name="Noordeloos M.E."/>
            <person name="Ohm R.A."/>
            <person name="Ortiz-Santana B."/>
            <person name="Ovrebo C."/>
            <person name="Racz N."/>
            <person name="Riley R."/>
            <person name="Savchenko A."/>
            <person name="Shiryaev A."/>
            <person name="Soop K."/>
            <person name="Spirin V."/>
            <person name="Szebenyi C."/>
            <person name="Tomsovsky M."/>
            <person name="Tulloss R.E."/>
            <person name="Uehling J."/>
            <person name="Grigoriev I.V."/>
            <person name="Vagvolgyi C."/>
            <person name="Papp T."/>
            <person name="Martin F.M."/>
            <person name="Miettinen O."/>
            <person name="Hibbett D.S."/>
            <person name="Nagy L.G."/>
        </authorList>
    </citation>
    <scope>NUCLEOTIDE SEQUENCE [LARGE SCALE GENOMIC DNA]</scope>
    <source>
        <strain evidence="8 9">CBS 309.79</strain>
    </source>
</reference>
<dbReference type="PANTHER" id="PTHR14146:SF0">
    <property type="entry name" value="EXOCYST COMPLEX COMPONENT 4"/>
    <property type="match status" value="1"/>
</dbReference>
<dbReference type="InterPro" id="IPR048630">
    <property type="entry name" value="Sec8_M"/>
</dbReference>
<dbReference type="GO" id="GO:0006893">
    <property type="term" value="P:Golgi to plasma membrane transport"/>
    <property type="evidence" value="ECO:0007669"/>
    <property type="project" value="TreeGrafter"/>
</dbReference>
<keyword evidence="2 4" id="KW-0268">Exocytosis</keyword>
<keyword evidence="3 4" id="KW-0653">Protein transport</keyword>
<dbReference type="AlphaFoldDB" id="A0A5C3R0P0"/>
<evidence type="ECO:0000259" key="6">
    <source>
        <dbReference type="Pfam" id="PF04048"/>
    </source>
</evidence>
<organism evidence="8 9">
    <name type="scientific">Pterulicium gracile</name>
    <dbReference type="NCBI Taxonomy" id="1884261"/>
    <lineage>
        <taxon>Eukaryota</taxon>
        <taxon>Fungi</taxon>
        <taxon>Dikarya</taxon>
        <taxon>Basidiomycota</taxon>
        <taxon>Agaricomycotina</taxon>
        <taxon>Agaricomycetes</taxon>
        <taxon>Agaricomycetidae</taxon>
        <taxon>Agaricales</taxon>
        <taxon>Pleurotineae</taxon>
        <taxon>Pterulaceae</taxon>
        <taxon>Pterulicium</taxon>
    </lineage>
</organism>
<keyword evidence="9" id="KW-1185">Reference proteome</keyword>
<dbReference type="Pfam" id="PF20652">
    <property type="entry name" value="Sec8_C"/>
    <property type="match status" value="1"/>
</dbReference>
<comment type="similarity">
    <text evidence="4">Belongs to the SEC8 family.</text>
</comment>
<evidence type="ECO:0000256" key="2">
    <source>
        <dbReference type="ARBA" id="ARBA00022483"/>
    </source>
</evidence>
<dbReference type="Proteomes" id="UP000305067">
    <property type="component" value="Unassembled WGS sequence"/>
</dbReference>
<keyword evidence="1 4" id="KW-0813">Transport</keyword>